<dbReference type="RefSeq" id="WP_117284202.1">
    <property type="nucleotide sequence ID" value="NZ_JAMTCE010000013.1"/>
</dbReference>
<keyword evidence="2" id="KW-1185">Reference proteome</keyword>
<sequence length="154" mass="17375">MPALQVRDFPATLYDELKEYAARNHRSIAQQTIIAVEEMLAEASALRQESFPFDADRLSRPAPRNGDIQLASAGVAKGSFWQERGAIEESRAQRRQQIFANFDELNWKCKTLTTDEIVALVREGREERTDRIMASLDPFADIEDEGGVNDRSGC</sequence>
<dbReference type="InterPro" id="IPR013321">
    <property type="entry name" value="Arc_rbn_hlx_hlx"/>
</dbReference>
<keyword evidence="1" id="KW-0456">Lyase</keyword>
<dbReference type="Gene3D" id="1.10.1220.10">
    <property type="entry name" value="Met repressor-like"/>
    <property type="match status" value="1"/>
</dbReference>
<dbReference type="GO" id="GO:0016829">
    <property type="term" value="F:lyase activity"/>
    <property type="evidence" value="ECO:0007669"/>
    <property type="project" value="UniProtKB-KW"/>
</dbReference>
<proteinExistence type="predicted"/>
<organism evidence="1 2">
    <name type="scientific">Adlercreutzia equolifaciens subsp. celatus DSM 18785</name>
    <dbReference type="NCBI Taxonomy" id="1121021"/>
    <lineage>
        <taxon>Bacteria</taxon>
        <taxon>Bacillati</taxon>
        <taxon>Actinomycetota</taxon>
        <taxon>Coriobacteriia</taxon>
        <taxon>Eggerthellales</taxon>
        <taxon>Eggerthellaceae</taxon>
        <taxon>Adlercreutzia</taxon>
    </lineage>
</organism>
<dbReference type="EMBL" id="QICA01000010">
    <property type="protein sequence ID" value="RNL37745.1"/>
    <property type="molecule type" value="Genomic_DNA"/>
</dbReference>
<evidence type="ECO:0000313" key="1">
    <source>
        <dbReference type="EMBL" id="RNL37745.1"/>
    </source>
</evidence>
<reference evidence="1 2" key="1">
    <citation type="journal article" date="2019" name="Microbiol. Resour. Announc.">
        <title>Draft Genome Sequences of Type Strains of Gordonibacter faecihominis, Paraeggerthella hongkongensis, Parvibacter caecicola,Slackia equolifaciens, Slackia faecicanis, and Slackia isoflavoniconvertens.</title>
        <authorList>
            <person name="Danylec N."/>
            <person name="Stoll D.A."/>
            <person name="Dotsch A."/>
            <person name="Huch M."/>
        </authorList>
    </citation>
    <scope>NUCLEOTIDE SEQUENCE [LARGE SCALE GENOMIC DNA]</scope>
    <source>
        <strain evidence="1 2">DSM 18785</strain>
    </source>
</reference>
<accession>A0A3N0ASF6</accession>
<dbReference type="SUPFAM" id="SSF47598">
    <property type="entry name" value="Ribbon-helix-helix"/>
    <property type="match status" value="1"/>
</dbReference>
<protein>
    <submittedName>
        <fullName evidence="1">Argininosuccinate lyase</fullName>
    </submittedName>
</protein>
<dbReference type="GO" id="GO:0006355">
    <property type="term" value="P:regulation of DNA-templated transcription"/>
    <property type="evidence" value="ECO:0007669"/>
    <property type="project" value="InterPro"/>
</dbReference>
<dbReference type="InterPro" id="IPR010985">
    <property type="entry name" value="Ribbon_hlx_hlx"/>
</dbReference>
<dbReference type="Proteomes" id="UP000278327">
    <property type="component" value="Unassembled WGS sequence"/>
</dbReference>
<comment type="caution">
    <text evidence="1">The sequence shown here is derived from an EMBL/GenBank/DDBJ whole genome shotgun (WGS) entry which is preliminary data.</text>
</comment>
<dbReference type="AlphaFoldDB" id="A0A3N0ASF6"/>
<gene>
    <name evidence="1" type="ORF">DMP10_07065</name>
</gene>
<name>A0A3N0ASF6_9ACTN</name>
<evidence type="ECO:0000313" key="2">
    <source>
        <dbReference type="Proteomes" id="UP000278327"/>
    </source>
</evidence>